<dbReference type="InterPro" id="IPR028098">
    <property type="entry name" value="Glyco_trans_4-like_N"/>
</dbReference>
<dbReference type="InterPro" id="IPR001296">
    <property type="entry name" value="Glyco_trans_1"/>
</dbReference>
<dbReference type="PANTHER" id="PTHR46401:SF2">
    <property type="entry name" value="GLYCOSYLTRANSFERASE WBBK-RELATED"/>
    <property type="match status" value="1"/>
</dbReference>
<evidence type="ECO:0000259" key="2">
    <source>
        <dbReference type="Pfam" id="PF00534"/>
    </source>
</evidence>
<dbReference type="PANTHER" id="PTHR46401">
    <property type="entry name" value="GLYCOSYLTRANSFERASE WBBK-RELATED"/>
    <property type="match status" value="1"/>
</dbReference>
<dbReference type="CDD" id="cd03794">
    <property type="entry name" value="GT4_WbuB-like"/>
    <property type="match status" value="1"/>
</dbReference>
<dbReference type="GO" id="GO:0009103">
    <property type="term" value="P:lipopolysaccharide biosynthetic process"/>
    <property type="evidence" value="ECO:0007669"/>
    <property type="project" value="TreeGrafter"/>
</dbReference>
<gene>
    <name evidence="4" type="ORF">D6029_02775</name>
</gene>
<evidence type="ECO:0000313" key="5">
    <source>
        <dbReference type="Proteomes" id="UP000276295"/>
    </source>
</evidence>
<dbReference type="SUPFAM" id="SSF53756">
    <property type="entry name" value="UDP-Glycosyltransferase/glycogen phosphorylase"/>
    <property type="match status" value="1"/>
</dbReference>
<comment type="caution">
    <text evidence="4">The sequence shown here is derived from an EMBL/GenBank/DDBJ whole genome shotgun (WGS) entry which is preliminary data.</text>
</comment>
<name>A0A3A5K3T8_9ENTR</name>
<evidence type="ECO:0000313" key="4">
    <source>
        <dbReference type="EMBL" id="RJT27289.1"/>
    </source>
</evidence>
<proteinExistence type="predicted"/>
<keyword evidence="1 4" id="KW-0808">Transferase</keyword>
<keyword evidence="5" id="KW-1185">Reference proteome</keyword>
<dbReference type="Pfam" id="PF13579">
    <property type="entry name" value="Glyco_trans_4_4"/>
    <property type="match status" value="1"/>
</dbReference>
<dbReference type="Proteomes" id="UP000276295">
    <property type="component" value="Unassembled WGS sequence"/>
</dbReference>
<dbReference type="AlphaFoldDB" id="A0A3A5K3T8"/>
<evidence type="ECO:0000259" key="3">
    <source>
        <dbReference type="Pfam" id="PF13579"/>
    </source>
</evidence>
<reference evidence="4 5" key="1">
    <citation type="submission" date="2018-09" db="EMBL/GenBank/DDBJ databases">
        <title>Draft genome sequence of Buttiauxella izardii CCUG 35510T.</title>
        <authorList>
            <person name="Salva-Serra F."/>
            <person name="Marathe N."/>
            <person name="Moore E."/>
            <person name="Stadler-Svensson L."/>
            <person name="Engstrom-Jakobsson H."/>
        </authorList>
    </citation>
    <scope>NUCLEOTIDE SEQUENCE [LARGE SCALE GENOMIC DNA]</scope>
    <source>
        <strain evidence="4 5">CCUG 35510</strain>
    </source>
</reference>
<dbReference type="GO" id="GO:0016757">
    <property type="term" value="F:glycosyltransferase activity"/>
    <property type="evidence" value="ECO:0007669"/>
    <property type="project" value="InterPro"/>
</dbReference>
<sequence length="406" mass="45389">MTLKVLLLTQWFDPEPTFKGLAFAKELKRQGIDVDVITGFPNYPGGKVYDGYAIKAYQKEIIDNVDINRVPIYPDHGKSAIKRIFNYLSFFFSSSLYGIFRRKKVDVIYAYHPPLTTALSASLISLIRRTPFVIDVQDLWPDTLAATGMLNNTKILKVVDIVCHFIYKRASKIIVLSPGFKKTLIERGVPDDKIEIIYNWCDEEKIRNFEKSEHLLPNNGFNVVFAGNLGLAQGLPAIVDTAKLLIERKIKANIVIIGSGIAKIEAEQKAEDLELDNIYFIPRVPVSQVGDLLNQADALLVHLIDDELFKITIPSRTQAYMACGKPIVMAVGGDATDLIKQAEAGIICFSNDPVSMADGIEHLCQLTSIELERLGNNGKNFYESKLSLNEGVRRFITIFNEVTGSK</sequence>
<dbReference type="EMBL" id="QZWH01000005">
    <property type="protein sequence ID" value="RJT27289.1"/>
    <property type="molecule type" value="Genomic_DNA"/>
</dbReference>
<feature type="domain" description="Glycosyltransferase subfamily 4-like N-terminal" evidence="3">
    <location>
        <begin position="23"/>
        <end position="200"/>
    </location>
</feature>
<dbReference type="OrthoDB" id="9787293at2"/>
<dbReference type="Gene3D" id="3.40.50.2000">
    <property type="entry name" value="Glycogen Phosphorylase B"/>
    <property type="match status" value="2"/>
</dbReference>
<organism evidence="4 5">
    <name type="scientific">Buttiauxella izardii</name>
    <dbReference type="NCBI Taxonomy" id="82991"/>
    <lineage>
        <taxon>Bacteria</taxon>
        <taxon>Pseudomonadati</taxon>
        <taxon>Pseudomonadota</taxon>
        <taxon>Gammaproteobacteria</taxon>
        <taxon>Enterobacterales</taxon>
        <taxon>Enterobacteriaceae</taxon>
        <taxon>Buttiauxella</taxon>
    </lineage>
</organism>
<protein>
    <submittedName>
        <fullName evidence="4">Glycosyltransferase WbuB</fullName>
    </submittedName>
</protein>
<dbReference type="Pfam" id="PF00534">
    <property type="entry name" value="Glycos_transf_1"/>
    <property type="match status" value="1"/>
</dbReference>
<accession>A0A3A5K3T8</accession>
<feature type="domain" description="Glycosyl transferase family 1" evidence="2">
    <location>
        <begin position="208"/>
        <end position="380"/>
    </location>
</feature>
<evidence type="ECO:0000256" key="1">
    <source>
        <dbReference type="ARBA" id="ARBA00022679"/>
    </source>
</evidence>